<dbReference type="HOGENOM" id="CLU_037612_0_2_12"/>
<dbReference type="RefSeq" id="WP_024268599.1">
    <property type="nucleotide sequence ID" value="NC_023035.1"/>
</dbReference>
<dbReference type="GO" id="GO:0005524">
    <property type="term" value="F:ATP binding"/>
    <property type="evidence" value="ECO:0007669"/>
    <property type="project" value="UniProtKB-KW"/>
</dbReference>
<dbReference type="InterPro" id="IPR027417">
    <property type="entry name" value="P-loop_NTPase"/>
</dbReference>
<keyword evidence="3" id="KW-0175">Coiled coil</keyword>
<protein>
    <recommendedName>
        <fullName evidence="4">CobQ/CobB/MinD/ParA nucleotide binding domain-containing protein</fullName>
    </recommendedName>
</protein>
<dbReference type="SUPFAM" id="SSF52540">
    <property type="entry name" value="P-loop containing nucleoside triphosphate hydrolases"/>
    <property type="match status" value="1"/>
</dbReference>
<keyword evidence="1" id="KW-0547">Nucleotide-binding</keyword>
<dbReference type="Proteomes" id="UP000018680">
    <property type="component" value="Chromosome"/>
</dbReference>
<dbReference type="GO" id="GO:0009898">
    <property type="term" value="C:cytoplasmic side of plasma membrane"/>
    <property type="evidence" value="ECO:0007669"/>
    <property type="project" value="TreeGrafter"/>
</dbReference>
<dbReference type="GO" id="GO:0005829">
    <property type="term" value="C:cytosol"/>
    <property type="evidence" value="ECO:0007669"/>
    <property type="project" value="TreeGrafter"/>
</dbReference>
<evidence type="ECO:0000259" key="4">
    <source>
        <dbReference type="Pfam" id="PF01656"/>
    </source>
</evidence>
<dbReference type="AlphaFoldDB" id="V5WJ85"/>
<reference evidence="5 6" key="1">
    <citation type="journal article" date="2015" name="Stand. Genomic Sci.">
        <title>Complete genome sequence and description of Salinispira pacifica gen. nov., sp. nov., a novel spirochaete isolated form a hypersaline microbial mat.</title>
        <authorList>
            <person name="Ben Hania W."/>
            <person name="Joseph M."/>
            <person name="Schumann P."/>
            <person name="Bunk B."/>
            <person name="Fiebig A."/>
            <person name="Sproer C."/>
            <person name="Klenk H.P."/>
            <person name="Fardeau M.L."/>
            <person name="Spring S."/>
        </authorList>
    </citation>
    <scope>NUCLEOTIDE SEQUENCE [LARGE SCALE GENOMIC DNA]</scope>
    <source>
        <strain evidence="5 6">L21-RPul-D2</strain>
    </source>
</reference>
<feature type="coiled-coil region" evidence="3">
    <location>
        <begin position="325"/>
        <end position="377"/>
    </location>
</feature>
<organism evidence="5 6">
    <name type="scientific">Salinispira pacifica</name>
    <dbReference type="NCBI Taxonomy" id="1307761"/>
    <lineage>
        <taxon>Bacteria</taxon>
        <taxon>Pseudomonadati</taxon>
        <taxon>Spirochaetota</taxon>
        <taxon>Spirochaetia</taxon>
        <taxon>Spirochaetales</taxon>
        <taxon>Spirochaetaceae</taxon>
        <taxon>Salinispira</taxon>
    </lineage>
</organism>
<dbReference type="GO" id="GO:0016887">
    <property type="term" value="F:ATP hydrolysis activity"/>
    <property type="evidence" value="ECO:0007669"/>
    <property type="project" value="TreeGrafter"/>
</dbReference>
<evidence type="ECO:0000313" key="5">
    <source>
        <dbReference type="EMBL" id="AHC15695.1"/>
    </source>
</evidence>
<evidence type="ECO:0000256" key="3">
    <source>
        <dbReference type="SAM" id="Coils"/>
    </source>
</evidence>
<keyword evidence="2" id="KW-0067">ATP-binding</keyword>
<dbReference type="PANTHER" id="PTHR43384:SF4">
    <property type="entry name" value="CELLULOSE BIOSYNTHESIS PROTEIN BCSQ-RELATED"/>
    <property type="match status" value="1"/>
</dbReference>
<evidence type="ECO:0000313" key="6">
    <source>
        <dbReference type="Proteomes" id="UP000018680"/>
    </source>
</evidence>
<sequence length="379" mass="41783">MVITQRRAAKIIPIAGGKGGVGKTEVCANLGVRLGQLGYDTILIDLDLGGSNLHSTLGLKNRHSGVGNFLSDKSVGFTNLIAPTPYPNLRFIPGDVLVAGTPNIVFSQKQSLIRHIEKLEADYILLDLGSGASNNVVDFFLLSNSGIVITSPHVGAVLNSYSFLKNTVFRFLMRAFAGQSEVERYLRKSIKERRPGNPVTVANVLGGMQELDPAFTAKARRYVNLLQPSIVLNLVRDGDDLNIAESLRDLTSNNLDVKLSTLGMLIHDEGLAASHRSSAPLTHSLPDSLFAVEIDRIAQKIVQSPEFPTLALATEMYSDSFELMKIESAEDLAELHEQLTRHERQDQTDAEEFIQILSQQKKQIHELKNTVRMLTMRDR</sequence>
<dbReference type="GO" id="GO:0051782">
    <property type="term" value="P:negative regulation of cell division"/>
    <property type="evidence" value="ECO:0007669"/>
    <property type="project" value="TreeGrafter"/>
</dbReference>
<dbReference type="eggNOG" id="COG0455">
    <property type="taxonomic scope" value="Bacteria"/>
</dbReference>
<name>V5WJ85_9SPIO</name>
<dbReference type="InterPro" id="IPR002586">
    <property type="entry name" value="CobQ/CobB/MinD/ParA_Nub-bd_dom"/>
</dbReference>
<feature type="domain" description="CobQ/CobB/MinD/ParA nucleotide binding" evidence="4">
    <location>
        <begin position="14"/>
        <end position="270"/>
    </location>
</feature>
<evidence type="ECO:0000256" key="2">
    <source>
        <dbReference type="ARBA" id="ARBA00022840"/>
    </source>
</evidence>
<dbReference type="Gene3D" id="3.40.50.300">
    <property type="entry name" value="P-loop containing nucleotide triphosphate hydrolases"/>
    <property type="match status" value="1"/>
</dbReference>
<proteinExistence type="predicted"/>
<dbReference type="KEGG" id="slr:L21SP2_2340"/>
<dbReference type="EMBL" id="CP006939">
    <property type="protein sequence ID" value="AHC15695.1"/>
    <property type="molecule type" value="Genomic_DNA"/>
</dbReference>
<dbReference type="Pfam" id="PF01656">
    <property type="entry name" value="CbiA"/>
    <property type="match status" value="1"/>
</dbReference>
<dbReference type="STRING" id="1307761.L21SP2_2340"/>
<accession>V5WJ85</accession>
<gene>
    <name evidence="5" type="ORF">L21SP2_2340</name>
</gene>
<dbReference type="PATRIC" id="fig|1307761.3.peg.2332"/>
<dbReference type="InterPro" id="IPR050625">
    <property type="entry name" value="ParA/MinD_ATPase"/>
</dbReference>
<dbReference type="OrthoDB" id="9773088at2"/>
<evidence type="ECO:0000256" key="1">
    <source>
        <dbReference type="ARBA" id="ARBA00022741"/>
    </source>
</evidence>
<dbReference type="PANTHER" id="PTHR43384">
    <property type="entry name" value="SEPTUM SITE-DETERMINING PROTEIN MIND HOMOLOG, CHLOROPLASTIC-RELATED"/>
    <property type="match status" value="1"/>
</dbReference>
<keyword evidence="6" id="KW-1185">Reference proteome</keyword>